<evidence type="ECO:0000256" key="7">
    <source>
        <dbReference type="SAM" id="Phobius"/>
    </source>
</evidence>
<keyword evidence="5 7" id="KW-0472">Membrane</keyword>
<dbReference type="AlphaFoldDB" id="A0A3M7I0W1"/>
<dbReference type="InterPro" id="IPR050930">
    <property type="entry name" value="MFS_Vesicular_Transporter"/>
</dbReference>
<feature type="transmembrane region" description="Helical" evidence="7">
    <location>
        <begin position="113"/>
        <end position="133"/>
    </location>
</feature>
<gene>
    <name evidence="9" type="ORF">D0859_17046</name>
</gene>
<dbReference type="EMBL" id="QWIT01001208">
    <property type="protein sequence ID" value="RMZ18966.1"/>
    <property type="molecule type" value="Genomic_DNA"/>
</dbReference>
<evidence type="ECO:0000256" key="4">
    <source>
        <dbReference type="ARBA" id="ARBA00022989"/>
    </source>
</evidence>
<evidence type="ECO:0000256" key="1">
    <source>
        <dbReference type="ARBA" id="ARBA00004141"/>
    </source>
</evidence>
<sequence>MEGKQTSFIASIRSLPLQLHVRHRWFSCVTAATATDTMAPSSLTKLLNTLQIHTDYSVKPAGLQWRSNTLFIVSTVAVGLFTDLFLYGLIVPVLPSMLQDKVGVPKDQLQSNVSGLLAAYAGASVVFSPIAGIMADRMSTRQAPFLLGLLALLGATIMLFLGKSLPVLVVARVLQGVSAAFVWTIGLALCLETVGPGNLGKTIGSTGKIFSFISVGNLCAPLLGGLLYDKTGYPGVFGIAFAVLAVDFLMRILVIEKKVARKYEVNDPSSVTDLNTTPDNQQDGSADRSDQQEADENQPLLGSKEEDEAAFKISENQPKIARMIPILPCLADPRLLTAFLVAFIQAMLLGNFDATIPTVAEDYYNFDSLHSGTLFLPLGAFDLILGPFFGWCVDCFGTKPVSVIAYTYLVPVLILLRLPHPGGMGQILLYGGLLALSGIGLAGIGAPSIVEAGAIVQKYYEVNPDFFGEEGPYAQLYGLNSMVFSAGLTLGPELAGELKESIGYGNMNLVMGAICLITASLCFVYIGGMPKMLARRKL</sequence>
<evidence type="ECO:0000313" key="10">
    <source>
        <dbReference type="Proteomes" id="UP000281677"/>
    </source>
</evidence>
<dbReference type="GO" id="GO:0022857">
    <property type="term" value="F:transmembrane transporter activity"/>
    <property type="evidence" value="ECO:0007669"/>
    <property type="project" value="InterPro"/>
</dbReference>
<protein>
    <recommendedName>
        <fullName evidence="8">Major facilitator superfamily (MFS) profile domain-containing protein</fullName>
    </recommendedName>
</protein>
<accession>A0A3M7I0W1</accession>
<feature type="domain" description="Major facilitator superfamily (MFS) profile" evidence="8">
    <location>
        <begin position="72"/>
        <end position="530"/>
    </location>
</feature>
<keyword evidence="3 7" id="KW-0812">Transmembrane</keyword>
<dbReference type="Proteomes" id="UP000281677">
    <property type="component" value="Unassembled WGS sequence"/>
</dbReference>
<dbReference type="InterPro" id="IPR036259">
    <property type="entry name" value="MFS_trans_sf"/>
</dbReference>
<feature type="transmembrane region" description="Helical" evidence="7">
    <location>
        <begin position="209"/>
        <end position="228"/>
    </location>
</feature>
<feature type="transmembrane region" description="Helical" evidence="7">
    <location>
        <begin position="403"/>
        <end position="420"/>
    </location>
</feature>
<feature type="region of interest" description="Disordered" evidence="6">
    <location>
        <begin position="270"/>
        <end position="301"/>
    </location>
</feature>
<name>A0A3M7I0W1_HORWE</name>
<dbReference type="VEuPathDB" id="FungiDB:BTJ68_05518"/>
<feature type="transmembrane region" description="Helical" evidence="7">
    <location>
        <begin position="145"/>
        <end position="162"/>
    </location>
</feature>
<evidence type="ECO:0000256" key="6">
    <source>
        <dbReference type="SAM" id="MobiDB-lite"/>
    </source>
</evidence>
<dbReference type="GO" id="GO:0016020">
    <property type="term" value="C:membrane"/>
    <property type="evidence" value="ECO:0007669"/>
    <property type="project" value="UniProtKB-SubCell"/>
</dbReference>
<dbReference type="SUPFAM" id="SSF103473">
    <property type="entry name" value="MFS general substrate transporter"/>
    <property type="match status" value="1"/>
</dbReference>
<feature type="compositionally biased region" description="Polar residues" evidence="6">
    <location>
        <begin position="270"/>
        <end position="284"/>
    </location>
</feature>
<feature type="transmembrane region" description="Helical" evidence="7">
    <location>
        <begin position="234"/>
        <end position="254"/>
    </location>
</feature>
<evidence type="ECO:0000313" key="9">
    <source>
        <dbReference type="EMBL" id="RMZ18966.1"/>
    </source>
</evidence>
<feature type="transmembrane region" description="Helical" evidence="7">
    <location>
        <begin position="374"/>
        <end position="391"/>
    </location>
</feature>
<keyword evidence="4 7" id="KW-1133">Transmembrane helix</keyword>
<feature type="transmembrane region" description="Helical" evidence="7">
    <location>
        <begin position="168"/>
        <end position="189"/>
    </location>
</feature>
<keyword evidence="2" id="KW-0813">Transport</keyword>
<feature type="transmembrane region" description="Helical" evidence="7">
    <location>
        <begin position="69"/>
        <end position="93"/>
    </location>
</feature>
<feature type="transmembrane region" description="Helical" evidence="7">
    <location>
        <begin position="509"/>
        <end position="528"/>
    </location>
</feature>
<dbReference type="CDD" id="cd17325">
    <property type="entry name" value="MFS_MdtG_SLC18_like"/>
    <property type="match status" value="1"/>
</dbReference>
<reference evidence="9 10" key="1">
    <citation type="journal article" date="2018" name="BMC Genomics">
        <title>Genomic evidence for intraspecific hybridization in a clonal and extremely halotolerant yeast.</title>
        <authorList>
            <person name="Gostincar C."/>
            <person name="Stajich J.E."/>
            <person name="Zupancic J."/>
            <person name="Zalar P."/>
            <person name="Gunde-Cimerman N."/>
        </authorList>
    </citation>
    <scope>NUCLEOTIDE SEQUENCE [LARGE SCALE GENOMIC DNA]</scope>
    <source>
        <strain evidence="9 10">EXF-120</strain>
    </source>
</reference>
<dbReference type="Gene3D" id="1.20.1250.20">
    <property type="entry name" value="MFS general substrate transporter like domains"/>
    <property type="match status" value="1"/>
</dbReference>
<evidence type="ECO:0000256" key="3">
    <source>
        <dbReference type="ARBA" id="ARBA00022692"/>
    </source>
</evidence>
<comment type="caution">
    <text evidence="9">The sequence shown here is derived from an EMBL/GenBank/DDBJ whole genome shotgun (WGS) entry which is preliminary data.</text>
</comment>
<evidence type="ECO:0000259" key="8">
    <source>
        <dbReference type="PROSITE" id="PS50850"/>
    </source>
</evidence>
<dbReference type="PANTHER" id="PTHR23506">
    <property type="entry name" value="GH10249P"/>
    <property type="match status" value="1"/>
</dbReference>
<dbReference type="PROSITE" id="PS50850">
    <property type="entry name" value="MFS"/>
    <property type="match status" value="1"/>
</dbReference>
<feature type="transmembrane region" description="Helical" evidence="7">
    <location>
        <begin position="427"/>
        <end position="450"/>
    </location>
</feature>
<evidence type="ECO:0000256" key="5">
    <source>
        <dbReference type="ARBA" id="ARBA00023136"/>
    </source>
</evidence>
<dbReference type="InterPro" id="IPR020846">
    <property type="entry name" value="MFS_dom"/>
</dbReference>
<dbReference type="InterPro" id="IPR011701">
    <property type="entry name" value="MFS"/>
</dbReference>
<dbReference type="Pfam" id="PF07690">
    <property type="entry name" value="MFS_1"/>
    <property type="match status" value="1"/>
</dbReference>
<dbReference type="OrthoDB" id="5086884at2759"/>
<proteinExistence type="predicted"/>
<organism evidence="9 10">
    <name type="scientific">Hortaea werneckii</name>
    <name type="common">Black yeast</name>
    <name type="synonym">Cladosporium werneckii</name>
    <dbReference type="NCBI Taxonomy" id="91943"/>
    <lineage>
        <taxon>Eukaryota</taxon>
        <taxon>Fungi</taxon>
        <taxon>Dikarya</taxon>
        <taxon>Ascomycota</taxon>
        <taxon>Pezizomycotina</taxon>
        <taxon>Dothideomycetes</taxon>
        <taxon>Dothideomycetidae</taxon>
        <taxon>Mycosphaerellales</taxon>
        <taxon>Teratosphaeriaceae</taxon>
        <taxon>Hortaea</taxon>
    </lineage>
</organism>
<evidence type="ECO:0000256" key="2">
    <source>
        <dbReference type="ARBA" id="ARBA00022448"/>
    </source>
</evidence>
<comment type="subcellular location">
    <subcellularLocation>
        <location evidence="1">Membrane</location>
        <topology evidence="1">Multi-pass membrane protein</topology>
    </subcellularLocation>
</comment>
<dbReference type="PANTHER" id="PTHR23506:SF37">
    <property type="entry name" value="MAJOR FACILITATOR SUPERFAMILY (MFS) PROFILE DOMAIN-CONTAINING PROTEIN"/>
    <property type="match status" value="1"/>
</dbReference>